<comment type="caution">
    <text evidence="7">Lacks conserved residue(s) required for the propagation of feature annotation.</text>
</comment>
<keyword evidence="6 7" id="KW-0472">Membrane</keyword>
<accession>A0A914EBF6</accession>
<evidence type="ECO:0000256" key="4">
    <source>
        <dbReference type="ARBA" id="ARBA00022692"/>
    </source>
</evidence>
<dbReference type="Proteomes" id="UP000887540">
    <property type="component" value="Unplaced"/>
</dbReference>
<comment type="similarity">
    <text evidence="2 7">Belongs to the ferroportin (FP) (TC 2.A.100) family. SLC40A subfamily.</text>
</comment>
<evidence type="ECO:0000256" key="1">
    <source>
        <dbReference type="ARBA" id="ARBA00004141"/>
    </source>
</evidence>
<dbReference type="InterPro" id="IPR036259">
    <property type="entry name" value="MFS_trans_sf"/>
</dbReference>
<evidence type="ECO:0000256" key="7">
    <source>
        <dbReference type="RuleBase" id="RU365065"/>
    </source>
</evidence>
<sequence>MLMSAYVGNWLDRHDRHFGAQAMLALNNLTVAISAALLAVCLSLNSTSGALYLICLCSSVLFFSVSNAGSLGEKIAFTKDWVVVLANRDKKAVLSTQNSILTMIDQLSAVLAPLIAGFILSYTSYRTGCIIFVGWNAFDWLLEAILLRSVYRAVPELATRIRTTNTTYETFVQPSTTPCQMIKVYLRQKVFPVAVAMALLYLTVLAFDGISVSYGKTEGLTESVL</sequence>
<name>A0A914EBF6_9BILA</name>
<comment type="function">
    <text evidence="7">May be involved in iron transport and iron homeostasis.</text>
</comment>
<proteinExistence type="inferred from homology"/>
<keyword evidence="8" id="KW-1185">Reference proteome</keyword>
<evidence type="ECO:0000256" key="5">
    <source>
        <dbReference type="ARBA" id="ARBA00022989"/>
    </source>
</evidence>
<dbReference type="Pfam" id="PF06963">
    <property type="entry name" value="FPN1"/>
    <property type="match status" value="1"/>
</dbReference>
<feature type="transmembrane region" description="Helical" evidence="7">
    <location>
        <begin position="20"/>
        <end position="42"/>
    </location>
</feature>
<evidence type="ECO:0000313" key="9">
    <source>
        <dbReference type="WBParaSite" id="ACRNAN_scaffold6642.g20200.t1"/>
    </source>
</evidence>
<dbReference type="WBParaSite" id="ACRNAN_scaffold6642.g20200.t1">
    <property type="protein sequence ID" value="ACRNAN_scaffold6642.g20200.t1"/>
    <property type="gene ID" value="ACRNAN_scaffold6642.g20200"/>
</dbReference>
<dbReference type="PANTHER" id="PTHR11660">
    <property type="entry name" value="SOLUTE CARRIER FAMILY 40 MEMBER"/>
    <property type="match status" value="1"/>
</dbReference>
<comment type="subcellular location">
    <subcellularLocation>
        <location evidence="1 7">Membrane</location>
        <topology evidence="1 7">Multi-pass membrane protein</topology>
    </subcellularLocation>
</comment>
<feature type="transmembrane region" description="Helical" evidence="7">
    <location>
        <begin position="49"/>
        <end position="69"/>
    </location>
</feature>
<protein>
    <recommendedName>
        <fullName evidence="7">Solute carrier family 40 member</fullName>
    </recommendedName>
</protein>
<organism evidence="8 9">
    <name type="scientific">Acrobeloides nanus</name>
    <dbReference type="NCBI Taxonomy" id="290746"/>
    <lineage>
        <taxon>Eukaryota</taxon>
        <taxon>Metazoa</taxon>
        <taxon>Ecdysozoa</taxon>
        <taxon>Nematoda</taxon>
        <taxon>Chromadorea</taxon>
        <taxon>Rhabditida</taxon>
        <taxon>Tylenchina</taxon>
        <taxon>Cephalobomorpha</taxon>
        <taxon>Cephaloboidea</taxon>
        <taxon>Cephalobidae</taxon>
        <taxon>Acrobeloides</taxon>
    </lineage>
</organism>
<dbReference type="Gene3D" id="1.20.1250.20">
    <property type="entry name" value="MFS general substrate transporter like domains"/>
    <property type="match status" value="1"/>
</dbReference>
<dbReference type="GO" id="GO:0005381">
    <property type="term" value="F:iron ion transmembrane transporter activity"/>
    <property type="evidence" value="ECO:0007669"/>
    <property type="project" value="UniProtKB-UniRule"/>
</dbReference>
<evidence type="ECO:0000313" key="8">
    <source>
        <dbReference type="Proteomes" id="UP000887540"/>
    </source>
</evidence>
<keyword evidence="4 7" id="KW-0812">Transmembrane</keyword>
<evidence type="ECO:0000256" key="2">
    <source>
        <dbReference type="ARBA" id="ARBA00006279"/>
    </source>
</evidence>
<dbReference type="GO" id="GO:0016020">
    <property type="term" value="C:membrane"/>
    <property type="evidence" value="ECO:0007669"/>
    <property type="project" value="UniProtKB-SubCell"/>
</dbReference>
<evidence type="ECO:0000256" key="6">
    <source>
        <dbReference type="ARBA" id="ARBA00023136"/>
    </source>
</evidence>
<dbReference type="AlphaFoldDB" id="A0A914EBF6"/>
<feature type="transmembrane region" description="Helical" evidence="7">
    <location>
        <begin position="100"/>
        <end position="122"/>
    </location>
</feature>
<feature type="transmembrane region" description="Helical" evidence="7">
    <location>
        <begin position="190"/>
        <end position="215"/>
    </location>
</feature>
<keyword evidence="7" id="KW-0406">Ion transport</keyword>
<keyword evidence="3 7" id="KW-0813">Transport</keyword>
<dbReference type="PANTHER" id="PTHR11660:SF57">
    <property type="entry name" value="SOLUTE CARRIER FAMILY 40 MEMBER"/>
    <property type="match status" value="1"/>
</dbReference>
<keyword evidence="5 7" id="KW-1133">Transmembrane helix</keyword>
<reference evidence="9" key="1">
    <citation type="submission" date="2022-11" db="UniProtKB">
        <authorList>
            <consortium name="WormBaseParasite"/>
        </authorList>
    </citation>
    <scope>IDENTIFICATION</scope>
</reference>
<dbReference type="SUPFAM" id="SSF103473">
    <property type="entry name" value="MFS general substrate transporter"/>
    <property type="match status" value="1"/>
</dbReference>
<evidence type="ECO:0000256" key="3">
    <source>
        <dbReference type="ARBA" id="ARBA00022448"/>
    </source>
</evidence>
<dbReference type="InterPro" id="IPR009716">
    <property type="entry name" value="Ferroportin-1"/>
</dbReference>